<protein>
    <recommendedName>
        <fullName evidence="3">DUF3168 domain-containing protein</fullName>
    </recommendedName>
</protein>
<comment type="caution">
    <text evidence="1">The sequence shown here is derived from an EMBL/GenBank/DDBJ whole genome shotgun (WGS) entry which is preliminary data.</text>
</comment>
<reference evidence="1 2" key="1">
    <citation type="journal article" date="2019" name="Int. J. Syst. Evol. Microbiol.">
        <title>The Global Catalogue of Microorganisms (GCM) 10K type strain sequencing project: providing services to taxonomists for standard genome sequencing and annotation.</title>
        <authorList>
            <consortium name="The Broad Institute Genomics Platform"/>
            <consortium name="The Broad Institute Genome Sequencing Center for Infectious Disease"/>
            <person name="Wu L."/>
            <person name="Ma J."/>
        </authorList>
    </citation>
    <scope>NUCLEOTIDE SEQUENCE [LARGE SCALE GENOMIC DNA]</scope>
    <source>
        <strain evidence="1 2">JCM 16114</strain>
    </source>
</reference>
<sequence length="224" mass="24731">MDVPHFLRTLAKHLPDVRSHLDADDQDELDRLLSELQRPTGRERLNDLVISIMDVVEPWLPPGHPVRRAIPTGIRRLDRADEPVDQAGAMWGELIERYGHRLLPEMPDPSRSPAELLAAVQRRLLGAPSHLPGEVADGYGAGLVRLDTPEGTTRLPAFQFDADGRARPLVLLVNSLLNAEEDPWGVADWWLGGNAWLGAAPADLIGTERDDDLVAAAQAELERI</sequence>
<dbReference type="RefSeq" id="WP_344474319.1">
    <property type="nucleotide sequence ID" value="NZ_BAAAQX010000006.1"/>
</dbReference>
<proteinExistence type="predicted"/>
<gene>
    <name evidence="1" type="ORF">GCM10009850_027480</name>
</gene>
<evidence type="ECO:0008006" key="3">
    <source>
        <dbReference type="Google" id="ProtNLM"/>
    </source>
</evidence>
<evidence type="ECO:0000313" key="2">
    <source>
        <dbReference type="Proteomes" id="UP001499843"/>
    </source>
</evidence>
<organism evidence="1 2">
    <name type="scientific">Nonomuraea monospora</name>
    <dbReference type="NCBI Taxonomy" id="568818"/>
    <lineage>
        <taxon>Bacteria</taxon>
        <taxon>Bacillati</taxon>
        <taxon>Actinomycetota</taxon>
        <taxon>Actinomycetes</taxon>
        <taxon>Streptosporangiales</taxon>
        <taxon>Streptosporangiaceae</taxon>
        <taxon>Nonomuraea</taxon>
    </lineage>
</organism>
<name>A0ABN3CDY9_9ACTN</name>
<evidence type="ECO:0000313" key="1">
    <source>
        <dbReference type="EMBL" id="GAA2207290.1"/>
    </source>
</evidence>
<keyword evidence="2" id="KW-1185">Reference proteome</keyword>
<dbReference type="Proteomes" id="UP001499843">
    <property type="component" value="Unassembled WGS sequence"/>
</dbReference>
<accession>A0ABN3CDY9</accession>
<dbReference type="EMBL" id="BAAAQX010000006">
    <property type="protein sequence ID" value="GAA2207290.1"/>
    <property type="molecule type" value="Genomic_DNA"/>
</dbReference>